<evidence type="ECO:0000256" key="1">
    <source>
        <dbReference type="SAM" id="MobiDB-lite"/>
    </source>
</evidence>
<feature type="region of interest" description="Disordered" evidence="1">
    <location>
        <begin position="343"/>
        <end position="365"/>
    </location>
</feature>
<name>A0A2S9ZYD4_RHOTO</name>
<proteinExistence type="predicted"/>
<dbReference type="EMBL" id="LCTV02000014">
    <property type="protein sequence ID" value="PRQ70743.1"/>
    <property type="molecule type" value="Genomic_DNA"/>
</dbReference>
<protein>
    <submittedName>
        <fullName evidence="2">Mitochondrial PGP phosphatase-domain containing protein</fullName>
    </submittedName>
</protein>
<evidence type="ECO:0000313" key="3">
    <source>
        <dbReference type="Proteomes" id="UP000239560"/>
    </source>
</evidence>
<dbReference type="GO" id="GO:0008962">
    <property type="term" value="F:phosphatidylglycerophosphatase activity"/>
    <property type="evidence" value="ECO:0007669"/>
    <property type="project" value="InterPro"/>
</dbReference>
<gene>
    <name evidence="2" type="ORF">AAT19DRAFT_10900</name>
</gene>
<organism evidence="2 3">
    <name type="scientific">Rhodotorula toruloides</name>
    <name type="common">Yeast</name>
    <name type="synonym">Rhodosporidium toruloides</name>
    <dbReference type="NCBI Taxonomy" id="5286"/>
    <lineage>
        <taxon>Eukaryota</taxon>
        <taxon>Fungi</taxon>
        <taxon>Dikarya</taxon>
        <taxon>Basidiomycota</taxon>
        <taxon>Pucciniomycotina</taxon>
        <taxon>Microbotryomycetes</taxon>
        <taxon>Sporidiobolales</taxon>
        <taxon>Sporidiobolaceae</taxon>
        <taxon>Rhodotorula</taxon>
    </lineage>
</organism>
<dbReference type="InterPro" id="IPR027706">
    <property type="entry name" value="PGP_Pase"/>
</dbReference>
<accession>A0A2S9ZYD4</accession>
<dbReference type="OrthoDB" id="198652at2759"/>
<sequence>MANWSGITATLAALARPRTLQPALVVPSIAHLDWHRLRHNAGVHAVVVDKDNCIAKPNEDDLANSDELRRAWADLLDTFGAENVLVVSNSAGDLRKDPLLIQAETVSRNLRVPVLVHRSPKPGRPCVRQIAAHFLLPRSSTTDLSSLVPSSASAAARPHSPSLAGQTIFSPLARSLLPPSRSASLTFARTTSNPSAPLKILISIGTPGQRVECVGVLTTRLWGREGAGTALMRLVERVVVRVMGVRKATHVPRLLARLHEPMARVVRIYTDPASLAPSPSSSSPSAAPKSVLDRAERHLESWLDSAESKWDEAGRRFDAVDVERLSQKLEEVRGAVRGRVERARERVGASGLGPKKEERVGKVER</sequence>
<feature type="compositionally biased region" description="Basic and acidic residues" evidence="1">
    <location>
        <begin position="354"/>
        <end position="365"/>
    </location>
</feature>
<dbReference type="AlphaFoldDB" id="A0A2S9ZYD4"/>
<evidence type="ECO:0000313" key="2">
    <source>
        <dbReference type="EMBL" id="PRQ70743.1"/>
    </source>
</evidence>
<comment type="caution">
    <text evidence="2">The sequence shown here is derived from an EMBL/GenBank/DDBJ whole genome shotgun (WGS) entry which is preliminary data.</text>
</comment>
<reference evidence="2 3" key="1">
    <citation type="journal article" date="2018" name="Elife">
        <title>Functional genomics of lipid metabolism in the oleaginous yeast Rhodosporidium toruloides.</title>
        <authorList>
            <person name="Coradetti S.T."/>
            <person name="Pinel D."/>
            <person name="Geiselman G."/>
            <person name="Ito M."/>
            <person name="Mondo S."/>
            <person name="Reilly M.C."/>
            <person name="Cheng Y.F."/>
            <person name="Bauer S."/>
            <person name="Grigoriev I."/>
            <person name="Gladden J.M."/>
            <person name="Simmons B.A."/>
            <person name="Brem R."/>
            <person name="Arkin A.P."/>
            <person name="Skerker J.M."/>
        </authorList>
    </citation>
    <scope>NUCLEOTIDE SEQUENCE [LARGE SCALE GENOMIC DNA]</scope>
    <source>
        <strain evidence="2 3">NBRC 0880</strain>
    </source>
</reference>
<dbReference type="Proteomes" id="UP000239560">
    <property type="component" value="Unassembled WGS sequence"/>
</dbReference>
<dbReference type="Pfam" id="PF09419">
    <property type="entry name" value="PGP_phosphatase"/>
    <property type="match status" value="1"/>
</dbReference>